<evidence type="ECO:0000256" key="1">
    <source>
        <dbReference type="SAM" id="Phobius"/>
    </source>
</evidence>
<proteinExistence type="predicted"/>
<name>A0A5R9JG71_9PROT</name>
<feature type="transmembrane region" description="Helical" evidence="1">
    <location>
        <begin position="195"/>
        <end position="214"/>
    </location>
</feature>
<dbReference type="Proteomes" id="UP000305654">
    <property type="component" value="Unassembled WGS sequence"/>
</dbReference>
<feature type="transmembrane region" description="Helical" evidence="1">
    <location>
        <begin position="156"/>
        <end position="189"/>
    </location>
</feature>
<feature type="transmembrane region" description="Helical" evidence="1">
    <location>
        <begin position="81"/>
        <end position="102"/>
    </location>
</feature>
<feature type="transmembrane region" description="Helical" evidence="1">
    <location>
        <begin position="284"/>
        <end position="305"/>
    </location>
</feature>
<dbReference type="AlphaFoldDB" id="A0A5R9JG71"/>
<feature type="transmembrane region" description="Helical" evidence="1">
    <location>
        <begin position="132"/>
        <end position="149"/>
    </location>
</feature>
<keyword evidence="1" id="KW-0472">Membrane</keyword>
<feature type="transmembrane region" description="Helical" evidence="1">
    <location>
        <begin position="317"/>
        <end position="338"/>
    </location>
</feature>
<protein>
    <recommendedName>
        <fullName evidence="4">Glycosyltransferase RgtA/B/C/D-like domain-containing protein</fullName>
    </recommendedName>
</protein>
<feature type="transmembrane region" description="Helical" evidence="1">
    <location>
        <begin position="345"/>
        <end position="365"/>
    </location>
</feature>
<keyword evidence="1" id="KW-0812">Transmembrane</keyword>
<keyword evidence="1" id="KW-1133">Transmembrane helix</keyword>
<evidence type="ECO:0008006" key="4">
    <source>
        <dbReference type="Google" id="ProtNLM"/>
    </source>
</evidence>
<gene>
    <name evidence="2" type="ORF">FE263_04320</name>
</gene>
<keyword evidence="3" id="KW-1185">Reference proteome</keyword>
<feature type="transmembrane region" description="Helical" evidence="1">
    <location>
        <begin position="260"/>
        <end position="277"/>
    </location>
</feature>
<dbReference type="OrthoDB" id="9844820at2"/>
<evidence type="ECO:0000313" key="2">
    <source>
        <dbReference type="EMBL" id="TLU74416.1"/>
    </source>
</evidence>
<comment type="caution">
    <text evidence="2">The sequence shown here is derived from an EMBL/GenBank/DDBJ whole genome shotgun (WGS) entry which is preliminary data.</text>
</comment>
<dbReference type="EMBL" id="VCDI01000001">
    <property type="protein sequence ID" value="TLU74416.1"/>
    <property type="molecule type" value="Genomic_DNA"/>
</dbReference>
<accession>A0A5R9JG71</accession>
<feature type="transmembrane region" description="Helical" evidence="1">
    <location>
        <begin position="109"/>
        <end position="126"/>
    </location>
</feature>
<dbReference type="RefSeq" id="WP_138324667.1">
    <property type="nucleotide sequence ID" value="NZ_VCDI01000001.1"/>
</dbReference>
<evidence type="ECO:0000313" key="3">
    <source>
        <dbReference type="Proteomes" id="UP000305654"/>
    </source>
</evidence>
<organism evidence="2 3">
    <name type="scientific">Lichenicoccus roseus</name>
    <dbReference type="NCBI Taxonomy" id="2683649"/>
    <lineage>
        <taxon>Bacteria</taxon>
        <taxon>Pseudomonadati</taxon>
        <taxon>Pseudomonadota</taxon>
        <taxon>Alphaproteobacteria</taxon>
        <taxon>Acetobacterales</taxon>
        <taxon>Acetobacteraceae</taxon>
        <taxon>Lichenicoccus</taxon>
    </lineage>
</organism>
<reference evidence="2 3" key="1">
    <citation type="submission" date="2019-05" db="EMBL/GenBank/DDBJ databases">
        <authorList>
            <person name="Pankratov T."/>
            <person name="Grouzdev D."/>
        </authorList>
    </citation>
    <scope>NUCLEOTIDE SEQUENCE [LARGE SCALE GENOMIC DNA]</scope>
    <source>
        <strain evidence="2 3">KEBCLARHB70R</strain>
    </source>
</reference>
<sequence>MTRSGYRLSLGLIILLAAAAQFGLFDLGLYRITSDESARILTAWGMTRSNALEPFLWPPFYKLFVGSAMRIFPDIFLTPRILVGVTGLVCLASLTWLATALFQDRKVSLVAAILAVLAPQRLIFSVVPLSDIYYFLFVISAAACAASWLRSNRSRFLLLACLFILLAETVRFESGLFAAFLEVLLLYRVGIARDLRIATFLGASVLLFVFPALWALNSFVWYGSLSNLGVVTQQFVGMFGHDYIQALKWAPLRWFIQDTLWNPLTIAGILVVLILSVRQRAMLLWSMVFLLPLLVFSVTTVVSLSTPTAATWRTSGVWTLMMLPFDAVAACWIGGILAQSFRVPRVALAGLLILAILPNAVRSLWYTRDGLFNNETHLAHQERQLDRYVDKKLSHTRAGEALIDSSTNLDYLDVLAFARHPDRLLLTGGGDPIRIGFYEPMRTAYAGRPEADFYLKDRFGLAHGGDLRALNAHHVSLIVVRNPAFIAALDTSPLATRLRSFNDWTVYGLSPTVSNEPWHGAVLKTAPQVSPAG</sequence>